<dbReference type="EMBL" id="CP003108">
    <property type="protein sequence ID" value="AET69630.1"/>
    <property type="molecule type" value="Genomic_DNA"/>
</dbReference>
<dbReference type="Pfam" id="PF02811">
    <property type="entry name" value="PHP"/>
    <property type="match status" value="1"/>
</dbReference>
<dbReference type="eggNOG" id="COG1387">
    <property type="taxonomic scope" value="Bacteria"/>
</dbReference>
<dbReference type="OrthoDB" id="9775255at2"/>
<dbReference type="GO" id="GO:0016787">
    <property type="term" value="F:hydrolase activity"/>
    <property type="evidence" value="ECO:0007669"/>
    <property type="project" value="UniProtKB-KW"/>
</dbReference>
<dbReference type="AlphaFoldDB" id="G7WHR8"/>
<dbReference type="KEGG" id="dor:Desor_4194"/>
<dbReference type="InterPro" id="IPR016195">
    <property type="entry name" value="Pol/histidinol_Pase-like"/>
</dbReference>
<evidence type="ECO:0000313" key="3">
    <source>
        <dbReference type="Proteomes" id="UP000006346"/>
    </source>
</evidence>
<evidence type="ECO:0000259" key="1">
    <source>
        <dbReference type="Pfam" id="PF02811"/>
    </source>
</evidence>
<feature type="domain" description="PHP" evidence="1">
    <location>
        <begin position="5"/>
        <end position="70"/>
    </location>
</feature>
<dbReference type="InterPro" id="IPR004013">
    <property type="entry name" value="PHP_dom"/>
</dbReference>
<proteinExistence type="predicted"/>
<dbReference type="RefSeq" id="WP_014186437.1">
    <property type="nucleotide sequence ID" value="NC_016584.1"/>
</dbReference>
<sequence length="87" mass="10073">MKRADYHIHSDFSPDSTLTMDQACENAISLGLKELCFTDHFEIAGDIVIDYGKYRQAVLRARGGMESSYHSRLDWKWVFDIIVFLNI</sequence>
<organism evidence="2 3">
    <name type="scientific">Desulfosporosinus orientis (strain ATCC 19365 / DSM 765 / NCIMB 8382 / VKM B-1628 / Singapore I)</name>
    <name type="common">Desulfotomaculum orientis</name>
    <dbReference type="NCBI Taxonomy" id="768706"/>
    <lineage>
        <taxon>Bacteria</taxon>
        <taxon>Bacillati</taxon>
        <taxon>Bacillota</taxon>
        <taxon>Clostridia</taxon>
        <taxon>Eubacteriales</taxon>
        <taxon>Desulfitobacteriaceae</taxon>
        <taxon>Desulfosporosinus</taxon>
    </lineage>
</organism>
<dbReference type="HOGENOM" id="CLU_2478297_0_0_9"/>
<gene>
    <name evidence="2" type="ordered locus">Desor_4194</name>
</gene>
<evidence type="ECO:0000313" key="2">
    <source>
        <dbReference type="EMBL" id="AET69630.1"/>
    </source>
</evidence>
<dbReference type="CDD" id="cd07432">
    <property type="entry name" value="PHP_HisPPase"/>
    <property type="match status" value="1"/>
</dbReference>
<protein>
    <submittedName>
        <fullName evidence="2">PHP family phosphohydrolase, histidinol phosphatase</fullName>
    </submittedName>
</protein>
<reference evidence="2 3" key="2">
    <citation type="journal article" date="2012" name="J. Bacteriol.">
        <title>Complete genome sequences of Desulfosporosinus orientis DSM765T, Desulfosporosinus youngiae DSM17734T, Desulfosporosinus meridiei DSM13257T, and Desulfosporosinus acidiphilus DSM22704T.</title>
        <authorList>
            <person name="Pester M."/>
            <person name="Brambilla E."/>
            <person name="Alazard D."/>
            <person name="Rattei T."/>
            <person name="Weinmaier T."/>
            <person name="Han J."/>
            <person name="Lucas S."/>
            <person name="Lapidus A."/>
            <person name="Cheng J.F."/>
            <person name="Goodwin L."/>
            <person name="Pitluck S."/>
            <person name="Peters L."/>
            <person name="Ovchinnikova G."/>
            <person name="Teshima H."/>
            <person name="Detter J.C."/>
            <person name="Han C.S."/>
            <person name="Tapia R."/>
            <person name="Land M.L."/>
            <person name="Hauser L."/>
            <person name="Kyrpides N.C."/>
            <person name="Ivanova N.N."/>
            <person name="Pagani I."/>
            <person name="Huntmann M."/>
            <person name="Wei C.L."/>
            <person name="Davenport K.W."/>
            <person name="Daligault H."/>
            <person name="Chain P.S."/>
            <person name="Chen A."/>
            <person name="Mavromatis K."/>
            <person name="Markowitz V."/>
            <person name="Szeto E."/>
            <person name="Mikhailova N."/>
            <person name="Pati A."/>
            <person name="Wagner M."/>
            <person name="Woyke T."/>
            <person name="Ollivier B."/>
            <person name="Klenk H.P."/>
            <person name="Spring S."/>
            <person name="Loy A."/>
        </authorList>
    </citation>
    <scope>NUCLEOTIDE SEQUENCE [LARGE SCALE GENOMIC DNA]</scope>
    <source>
        <strain evidence="3">ATCC 19365 / DSM 765 / NCIMB 8382 / VKM B-1628</strain>
    </source>
</reference>
<keyword evidence="2" id="KW-0378">Hydrolase</keyword>
<dbReference type="SUPFAM" id="SSF89550">
    <property type="entry name" value="PHP domain-like"/>
    <property type="match status" value="1"/>
</dbReference>
<accession>G7WHR8</accession>
<dbReference type="PATRIC" id="fig|768706.3.peg.4253"/>
<dbReference type="Gene3D" id="3.20.20.140">
    <property type="entry name" value="Metal-dependent hydrolases"/>
    <property type="match status" value="1"/>
</dbReference>
<dbReference type="STRING" id="768706.Desor_4194"/>
<name>G7WHR8_DESOD</name>
<keyword evidence="3" id="KW-1185">Reference proteome</keyword>
<reference evidence="3" key="1">
    <citation type="submission" date="2011-11" db="EMBL/GenBank/DDBJ databases">
        <title>Complete sequence of Desulfosporosinus orientis DSM 765.</title>
        <authorList>
            <person name="Lucas S."/>
            <person name="Han J."/>
            <person name="Lapidus A."/>
            <person name="Cheng J.-F."/>
            <person name="Goodwin L."/>
            <person name="Pitluck S."/>
            <person name="Peters L."/>
            <person name="Ovchinnikova G."/>
            <person name="Teshima H."/>
            <person name="Detter J.C."/>
            <person name="Han C."/>
            <person name="Tapia R."/>
            <person name="Land M."/>
            <person name="Hauser L."/>
            <person name="Kyrpides N."/>
            <person name="Ivanova N."/>
            <person name="Pagani I."/>
            <person name="Pester M."/>
            <person name="Spring S."/>
            <person name="Ollivier B."/>
            <person name="Rattei T."/>
            <person name="Klenk H.-P."/>
            <person name="Wagner M."/>
            <person name="Loy A."/>
            <person name="Woyke T."/>
        </authorList>
    </citation>
    <scope>NUCLEOTIDE SEQUENCE [LARGE SCALE GENOMIC DNA]</scope>
    <source>
        <strain evidence="3">ATCC 19365 / DSM 765 / NCIMB 8382 / VKM B-1628</strain>
    </source>
</reference>
<dbReference type="Proteomes" id="UP000006346">
    <property type="component" value="Chromosome"/>
</dbReference>